<accession>A0A3S4GEI2</accession>
<protein>
    <submittedName>
        <fullName evidence="2">ABC-type dipeptide transport system</fullName>
    </submittedName>
</protein>
<dbReference type="InterPro" id="IPR000914">
    <property type="entry name" value="SBP_5_dom"/>
</dbReference>
<evidence type="ECO:0000313" key="2">
    <source>
        <dbReference type="EMBL" id="VEA98814.1"/>
    </source>
</evidence>
<sequence>MIDPLTVKFYFNKPSPGFLQGTATIGSGLVSLSTLQRNFEELGDARHIIGSGPFVVQDEKPGRELTLVARKITSGAEKHCQQGAANLDGITYIVTPEDSVRIGALLAGQAGFIRQVQAYDEKQATDQGFKIYAAPTRGSTTA</sequence>
<evidence type="ECO:0000313" key="3">
    <source>
        <dbReference type="Proteomes" id="UP000282433"/>
    </source>
</evidence>
<evidence type="ECO:0000259" key="1">
    <source>
        <dbReference type="Pfam" id="PF00496"/>
    </source>
</evidence>
<dbReference type="Proteomes" id="UP000282433">
    <property type="component" value="Chromosome"/>
</dbReference>
<reference evidence="2 3" key="1">
    <citation type="submission" date="2018-12" db="EMBL/GenBank/DDBJ databases">
        <authorList>
            <consortium name="Pathogen Informatics"/>
        </authorList>
    </citation>
    <scope>NUCLEOTIDE SEQUENCE [LARGE SCALE GENOMIC DNA]</scope>
    <source>
        <strain evidence="2 3">NCTC13635</strain>
    </source>
</reference>
<name>A0A3S4GEI2_KLEPN</name>
<gene>
    <name evidence="2" type="ORF">NCTC13635_00093</name>
</gene>
<dbReference type="Pfam" id="PF00496">
    <property type="entry name" value="SBP_bac_5"/>
    <property type="match status" value="1"/>
</dbReference>
<organism evidence="2 3">
    <name type="scientific">Klebsiella pneumoniae</name>
    <dbReference type="NCBI Taxonomy" id="573"/>
    <lineage>
        <taxon>Bacteria</taxon>
        <taxon>Pseudomonadati</taxon>
        <taxon>Pseudomonadota</taxon>
        <taxon>Gammaproteobacteria</taxon>
        <taxon>Enterobacterales</taxon>
        <taxon>Enterobacteriaceae</taxon>
        <taxon>Klebsiella/Raoultella group</taxon>
        <taxon>Klebsiella</taxon>
        <taxon>Klebsiella pneumoniae complex</taxon>
    </lineage>
</organism>
<dbReference type="AlphaFoldDB" id="A0A3S4GEI2"/>
<dbReference type="Gene3D" id="3.40.190.10">
    <property type="entry name" value="Periplasmic binding protein-like II"/>
    <property type="match status" value="1"/>
</dbReference>
<dbReference type="EMBL" id="LR134162">
    <property type="protein sequence ID" value="VEA98814.1"/>
    <property type="molecule type" value="Genomic_DNA"/>
</dbReference>
<dbReference type="SUPFAM" id="SSF53850">
    <property type="entry name" value="Periplasmic binding protein-like II"/>
    <property type="match status" value="1"/>
</dbReference>
<feature type="domain" description="Solute-binding protein family 5" evidence="1">
    <location>
        <begin position="2"/>
        <end position="137"/>
    </location>
</feature>
<proteinExistence type="predicted"/>